<protein>
    <submittedName>
        <fullName evidence="6">Velvet factor-domain-containing protein</fullName>
    </submittedName>
</protein>
<keyword evidence="4" id="KW-0539">Nucleus</keyword>
<evidence type="ECO:0000256" key="2">
    <source>
        <dbReference type="ARBA" id="ARBA00023015"/>
    </source>
</evidence>
<keyword evidence="2" id="KW-0805">Transcription regulation</keyword>
<accession>A0AAD7EPU9</accession>
<keyword evidence="3" id="KW-0804">Transcription</keyword>
<organism evidence="6 7">
    <name type="scientific">Mycena albidolilacea</name>
    <dbReference type="NCBI Taxonomy" id="1033008"/>
    <lineage>
        <taxon>Eukaryota</taxon>
        <taxon>Fungi</taxon>
        <taxon>Dikarya</taxon>
        <taxon>Basidiomycota</taxon>
        <taxon>Agaricomycotina</taxon>
        <taxon>Agaricomycetes</taxon>
        <taxon>Agaricomycetidae</taxon>
        <taxon>Agaricales</taxon>
        <taxon>Marasmiineae</taxon>
        <taxon>Mycenaceae</taxon>
        <taxon>Mycena</taxon>
    </lineage>
</organism>
<evidence type="ECO:0000313" key="7">
    <source>
        <dbReference type="Proteomes" id="UP001218218"/>
    </source>
</evidence>
<dbReference type="Pfam" id="PF11754">
    <property type="entry name" value="Velvet"/>
    <property type="match status" value="1"/>
</dbReference>
<evidence type="ECO:0000256" key="4">
    <source>
        <dbReference type="ARBA" id="ARBA00023242"/>
    </source>
</evidence>
<evidence type="ECO:0000256" key="3">
    <source>
        <dbReference type="ARBA" id="ARBA00023163"/>
    </source>
</evidence>
<dbReference type="PANTHER" id="PTHR33572:SF3">
    <property type="entry name" value="VELVET COMPLEX SUBUNIT B"/>
    <property type="match status" value="1"/>
</dbReference>
<dbReference type="InterPro" id="IPR037525">
    <property type="entry name" value="Velvet_dom"/>
</dbReference>
<comment type="caution">
    <text evidence="6">The sequence shown here is derived from an EMBL/GenBank/DDBJ whole genome shotgun (WGS) entry which is preliminary data.</text>
</comment>
<dbReference type="InterPro" id="IPR038491">
    <property type="entry name" value="Velvet_dom_sf"/>
</dbReference>
<dbReference type="InterPro" id="IPR021740">
    <property type="entry name" value="Velvet"/>
</dbReference>
<reference evidence="6" key="1">
    <citation type="submission" date="2023-03" db="EMBL/GenBank/DDBJ databases">
        <title>Massive genome expansion in bonnet fungi (Mycena s.s.) driven by repeated elements and novel gene families across ecological guilds.</title>
        <authorList>
            <consortium name="Lawrence Berkeley National Laboratory"/>
            <person name="Harder C.B."/>
            <person name="Miyauchi S."/>
            <person name="Viragh M."/>
            <person name="Kuo A."/>
            <person name="Thoen E."/>
            <person name="Andreopoulos B."/>
            <person name="Lu D."/>
            <person name="Skrede I."/>
            <person name="Drula E."/>
            <person name="Henrissat B."/>
            <person name="Morin E."/>
            <person name="Kohler A."/>
            <person name="Barry K."/>
            <person name="LaButti K."/>
            <person name="Morin E."/>
            <person name="Salamov A."/>
            <person name="Lipzen A."/>
            <person name="Mereny Z."/>
            <person name="Hegedus B."/>
            <person name="Baldrian P."/>
            <person name="Stursova M."/>
            <person name="Weitz H."/>
            <person name="Taylor A."/>
            <person name="Grigoriev I.V."/>
            <person name="Nagy L.G."/>
            <person name="Martin F."/>
            <person name="Kauserud H."/>
        </authorList>
    </citation>
    <scope>NUCLEOTIDE SEQUENCE</scope>
    <source>
        <strain evidence="6">CBHHK002</strain>
    </source>
</reference>
<dbReference type="PROSITE" id="PS51821">
    <property type="entry name" value="VELVET"/>
    <property type="match status" value="1"/>
</dbReference>
<dbReference type="Proteomes" id="UP001218218">
    <property type="component" value="Unassembled WGS sequence"/>
</dbReference>
<evidence type="ECO:0000259" key="5">
    <source>
        <dbReference type="PROSITE" id="PS51821"/>
    </source>
</evidence>
<evidence type="ECO:0000256" key="1">
    <source>
        <dbReference type="ARBA" id="ARBA00004123"/>
    </source>
</evidence>
<dbReference type="EMBL" id="JARIHO010000025">
    <property type="protein sequence ID" value="KAJ7342427.1"/>
    <property type="molecule type" value="Genomic_DNA"/>
</dbReference>
<keyword evidence="7" id="KW-1185">Reference proteome</keyword>
<gene>
    <name evidence="6" type="ORF">DFH08DRAFT_874258</name>
</gene>
<sequence>MANVNWRENVLCGRMETLLPRDAGLARSALTGPSFPPQIGVHHCGSPTNLIGLPHHFTAGQFSGQTVRAQLHELQRPKFGRRFGAVDRRALDDPPAVLLRLFNVYNAGTEEQWEQEVQNYNEIQLPGLLCMADLFEIPRTVSPLMDSITPSSPNHICVAAYKLPSDTLVLVDGSPVTAGSKRTTALFGSKFIEPHKIGLAGRNQNQKQIIFTFSDLAVRLEGNFILRYRFLDIFSSPCAGGSAKILAECYGGPFKMYSSKEAPSLKESTTLTKCLSYHGVPVKVRQKPRSPRKSKN</sequence>
<dbReference type="Gene3D" id="2.60.40.3960">
    <property type="entry name" value="Velvet domain"/>
    <property type="match status" value="1"/>
</dbReference>
<dbReference type="AlphaFoldDB" id="A0AAD7EPU9"/>
<dbReference type="GO" id="GO:0005634">
    <property type="term" value="C:nucleus"/>
    <property type="evidence" value="ECO:0007669"/>
    <property type="project" value="UniProtKB-SubCell"/>
</dbReference>
<comment type="subcellular location">
    <subcellularLocation>
        <location evidence="1">Nucleus</location>
    </subcellularLocation>
</comment>
<proteinExistence type="predicted"/>
<dbReference type="PANTHER" id="PTHR33572">
    <property type="entry name" value="SPORE DEVELOPMENT REGULATOR VOSA"/>
    <property type="match status" value="1"/>
</dbReference>
<name>A0AAD7EPU9_9AGAR</name>
<feature type="domain" description="Velvet" evidence="5">
    <location>
        <begin position="64"/>
        <end position="285"/>
    </location>
</feature>
<evidence type="ECO:0000313" key="6">
    <source>
        <dbReference type="EMBL" id="KAJ7342427.1"/>
    </source>
</evidence>